<dbReference type="InterPro" id="IPR052895">
    <property type="entry name" value="HetReg/Transcr_Mod"/>
</dbReference>
<proteinExistence type="predicted"/>
<dbReference type="OrthoDB" id="194358at2759"/>
<protein>
    <submittedName>
        <fullName evidence="2">Heterokaryon incompatibility protein-domain-containing protein</fullName>
    </submittedName>
</protein>
<reference evidence="2" key="1">
    <citation type="journal article" date="2021" name="Nat. Commun.">
        <title>Genetic determinants of endophytism in the Arabidopsis root mycobiome.</title>
        <authorList>
            <person name="Mesny F."/>
            <person name="Miyauchi S."/>
            <person name="Thiergart T."/>
            <person name="Pickel B."/>
            <person name="Atanasova L."/>
            <person name="Karlsson M."/>
            <person name="Huettel B."/>
            <person name="Barry K.W."/>
            <person name="Haridas S."/>
            <person name="Chen C."/>
            <person name="Bauer D."/>
            <person name="Andreopoulos W."/>
            <person name="Pangilinan J."/>
            <person name="LaButti K."/>
            <person name="Riley R."/>
            <person name="Lipzen A."/>
            <person name="Clum A."/>
            <person name="Drula E."/>
            <person name="Henrissat B."/>
            <person name="Kohler A."/>
            <person name="Grigoriev I.V."/>
            <person name="Martin F.M."/>
            <person name="Hacquard S."/>
        </authorList>
    </citation>
    <scope>NUCLEOTIDE SEQUENCE</scope>
    <source>
        <strain evidence="2">MPI-SDFR-AT-0120</strain>
    </source>
</reference>
<accession>A0A8K0QSN2</accession>
<evidence type="ECO:0000313" key="3">
    <source>
        <dbReference type="Proteomes" id="UP000813461"/>
    </source>
</evidence>
<dbReference type="PANTHER" id="PTHR24148:SF73">
    <property type="entry name" value="HET DOMAIN PROTEIN (AFU_ORTHOLOGUE AFUA_8G01020)"/>
    <property type="match status" value="1"/>
</dbReference>
<comment type="caution">
    <text evidence="2">The sequence shown here is derived from an EMBL/GenBank/DDBJ whole genome shotgun (WGS) entry which is preliminary data.</text>
</comment>
<sequence length="984" mass="109221">MAAFVAASFYEIFEAYTIRWMQGSGGKKETKLDDYREGLNDATIAVLGLATNLPRASQTLQGVNEPKIAKAISGIQTFVALSEPLREQLFHYPPLSAAGSIRTIILEPAQKHTDVIVCSLHETPLEDTPTFTALSYVWGSKNGNKSIRCDGKVIAVTDNCRKAMRRLRSEAGGKQLRLWIDSICIDQSSMTEKSSQVSMMGDIYARADRVVAWLGTGTWRTAQAFDLFSRIGSLRDYEGGEWTVSTMGVAQELCFETESAEGIRGFPELVREIFNRPWFSRVWTIQEVTLANEDRVWFSCGTRTIQYRHLKSAFSILVSSDLLYAQFPGLENTLALQLYLSDSLRAKQRLHNSHEDDRIGAADFSMSKVLSFLPSKQAADPRDKVFALYAVLKALGVDLPTPDYTKSLHQVQVETARAAMEFDQTLEFLAYASSRVGQTSDLVSWAPDFQSGTHGNWLKGSLEGTGLISRPPPIADPAAPPTELHTPLKRRKSMQILMSTVPRARLITRIWKTLGAHTMTNLVTSAAASYSVFDATPGSGQTEWIAKRTTINEGTKTAEHPSGFFLSVPGVIVDTIAARETVPDSTIPISETVSYLKRIAPPHSMISIPQSTLQLSVDAILESYKLKIAKVVSETIFTLCLLVAVFSHHGLVTLILSFLTLQTPSSLWHVVPRSYHITNAIGSSYIQVAPGNYLANLAFPIIDAIVYAAALAAQRGFDLGVEPGWLYKANSFIYGLGLYKTLMAVSRWQQEPERDREFHPYAHGRTAVRIFERFWMFSESVLELFSWTFRQFLAWPFVICARDGLSATLPLRLAVALIVQMLYGNLLQALKTIVLNWTFDLAGDYSGEVAIALLPHLVFQTIAELIRIVVRLVVIFLSYSSFRMRLMLQLGRILVGRSARSYCPPGIDVTGKDFFETEHGRRGCAGGGIRKGDVIALVVGVRWPLILRRAAFGYSVVGVGYVDGIMNGEEWIPNADRLHDLKLV</sequence>
<dbReference type="InterPro" id="IPR010730">
    <property type="entry name" value="HET"/>
</dbReference>
<name>A0A8K0QSN2_9PLEO</name>
<dbReference type="Proteomes" id="UP000813461">
    <property type="component" value="Unassembled WGS sequence"/>
</dbReference>
<evidence type="ECO:0000313" key="2">
    <source>
        <dbReference type="EMBL" id="KAH7068523.1"/>
    </source>
</evidence>
<dbReference type="AlphaFoldDB" id="A0A8K0QSN2"/>
<feature type="domain" description="Heterokaryon incompatibility" evidence="1">
    <location>
        <begin position="131"/>
        <end position="287"/>
    </location>
</feature>
<keyword evidence="3" id="KW-1185">Reference proteome</keyword>
<dbReference type="EMBL" id="JAGMVJ010000032">
    <property type="protein sequence ID" value="KAH7068523.1"/>
    <property type="molecule type" value="Genomic_DNA"/>
</dbReference>
<evidence type="ECO:0000259" key="1">
    <source>
        <dbReference type="Pfam" id="PF06985"/>
    </source>
</evidence>
<organism evidence="2 3">
    <name type="scientific">Paraphoma chrysanthemicola</name>
    <dbReference type="NCBI Taxonomy" id="798071"/>
    <lineage>
        <taxon>Eukaryota</taxon>
        <taxon>Fungi</taxon>
        <taxon>Dikarya</taxon>
        <taxon>Ascomycota</taxon>
        <taxon>Pezizomycotina</taxon>
        <taxon>Dothideomycetes</taxon>
        <taxon>Pleosporomycetidae</taxon>
        <taxon>Pleosporales</taxon>
        <taxon>Pleosporineae</taxon>
        <taxon>Phaeosphaeriaceae</taxon>
        <taxon>Paraphoma</taxon>
    </lineage>
</organism>
<dbReference type="Pfam" id="PF06985">
    <property type="entry name" value="HET"/>
    <property type="match status" value="1"/>
</dbReference>
<dbReference type="PANTHER" id="PTHR24148">
    <property type="entry name" value="ANKYRIN REPEAT DOMAIN-CONTAINING PROTEIN 39 HOMOLOG-RELATED"/>
    <property type="match status" value="1"/>
</dbReference>
<gene>
    <name evidence="2" type="ORF">FB567DRAFT_483240</name>
</gene>